<dbReference type="PANTHER" id="PTHR43140:SF1">
    <property type="entry name" value="TYPE I RESTRICTION ENZYME ECOKI SPECIFICITY SUBUNIT"/>
    <property type="match status" value="1"/>
</dbReference>
<dbReference type="GO" id="GO:0009035">
    <property type="term" value="F:type I site-specific deoxyribonuclease activity"/>
    <property type="evidence" value="ECO:0007669"/>
    <property type="project" value="UniProtKB-EC"/>
</dbReference>
<accession>V6DKW7</accession>
<evidence type="ECO:0000256" key="2">
    <source>
        <dbReference type="ARBA" id="ARBA00022747"/>
    </source>
</evidence>
<feature type="domain" description="Type I restriction modification DNA specificity" evidence="5">
    <location>
        <begin position="222"/>
        <end position="401"/>
    </location>
</feature>
<dbReference type="GO" id="GO:0003677">
    <property type="term" value="F:DNA binding"/>
    <property type="evidence" value="ECO:0007669"/>
    <property type="project" value="UniProtKB-KW"/>
</dbReference>
<dbReference type="Pfam" id="PF01420">
    <property type="entry name" value="Methylase_S"/>
    <property type="match status" value="1"/>
</dbReference>
<evidence type="ECO:0000256" key="3">
    <source>
        <dbReference type="ARBA" id="ARBA00023125"/>
    </source>
</evidence>
<dbReference type="EC" id="3.1.21.3" evidence="6"/>
<dbReference type="InterPro" id="IPR000055">
    <property type="entry name" value="Restrct_endonuc_typeI_TRD"/>
</dbReference>
<evidence type="ECO:0000313" key="6">
    <source>
        <dbReference type="EMBL" id="CDK35402.1"/>
    </source>
</evidence>
<dbReference type="InterPro" id="IPR044946">
    <property type="entry name" value="Restrct_endonuc_typeI_TRD_sf"/>
</dbReference>
<dbReference type="GO" id="GO:0009307">
    <property type="term" value="P:DNA restriction-modification system"/>
    <property type="evidence" value="ECO:0007669"/>
    <property type="project" value="UniProtKB-KW"/>
</dbReference>
<comment type="similarity">
    <text evidence="1">Belongs to the type-I restriction system S methylase family.</text>
</comment>
<evidence type="ECO:0000256" key="1">
    <source>
        <dbReference type="ARBA" id="ARBA00010923"/>
    </source>
</evidence>
<dbReference type="SUPFAM" id="SSF116734">
    <property type="entry name" value="DNA methylase specificity domain"/>
    <property type="match status" value="2"/>
</dbReference>
<reference evidence="6" key="2">
    <citation type="journal article" date="2014" name="Genome Announc.">
        <title>Draft Genome Sequence of a Novel Lactobacillus salivarius Strain Isolated from Piglet.</title>
        <authorList>
            <person name="Mackenzie D.A."/>
            <person name="McLay K."/>
            <person name="Roos S."/>
            <person name="Walter J."/>
            <person name="Swarbreck D."/>
            <person name="Drou N."/>
            <person name="Crossman L.C."/>
            <person name="Juge N."/>
        </authorList>
    </citation>
    <scope>NUCLEOTIDE SEQUENCE [LARGE SCALE GENOMIC DNA]</scope>
    <source>
        <strain>cp400</strain>
    </source>
</reference>
<proteinExistence type="inferred from homology"/>
<dbReference type="InterPro" id="IPR051212">
    <property type="entry name" value="Type-I_RE_S_subunit"/>
</dbReference>
<organism evidence="6">
    <name type="scientific">Ligilactobacillus salivarius cp400</name>
    <dbReference type="NCBI Taxonomy" id="1273133"/>
    <lineage>
        <taxon>Bacteria</taxon>
        <taxon>Bacillati</taxon>
        <taxon>Bacillota</taxon>
        <taxon>Bacilli</taxon>
        <taxon>Lactobacillales</taxon>
        <taxon>Lactobacillaceae</taxon>
        <taxon>Ligilactobacillus</taxon>
    </lineage>
</organism>
<keyword evidence="2" id="KW-0680">Restriction system</keyword>
<keyword evidence="3" id="KW-0238">DNA-binding</keyword>
<dbReference type="Gene3D" id="3.90.220.20">
    <property type="entry name" value="DNA methylase specificity domains"/>
    <property type="match status" value="2"/>
</dbReference>
<comment type="subunit">
    <text evidence="4">The methyltransferase is composed of M and S polypeptides.</text>
</comment>
<gene>
    <name evidence="6" type="ORF">LSCP400_12101</name>
</gene>
<sequence length="424" mass="48232">MVKMKDSGIEWIGEIPETWKVVRGKNILKLLSRKVEPDYEIITAFRDGQVTLRKNRRTEGFTISTKEIGYQGVKANDLVVHAMDGFAGAIGISDADGKASPVLNILDSNQNKRYVMYYLRVCALLGVFQALAKGIRIRTADTRWDTLKNLNYLLPPKSEQQQIADFLDHKTAEIGGLIDKIHTEIDTLKQYQSSVITQAVTKGLDPNVQMKDSGSEWIGEIPETWKTIKVKYLVDKLERGTAPKYTELHETQVVNQATFSKGFFDKSNMRYSTIPASQSRGLLQYQDVLVASTGGGVLGKVHYFTEHEEFVADSHVTIVRFIAQKLIPKFGYYYLSTLYDVFNNVMAQGSTNQIELKRDTFANSFIPFPRIEEQRVIVDYLDQKVTQIQKLINSKQQQINQLTEYKNSLIFEYVTGKKQVKEAN</sequence>
<evidence type="ECO:0000256" key="4">
    <source>
        <dbReference type="ARBA" id="ARBA00038652"/>
    </source>
</evidence>
<dbReference type="PANTHER" id="PTHR43140">
    <property type="entry name" value="TYPE-1 RESTRICTION ENZYME ECOKI SPECIFICITY PROTEIN"/>
    <property type="match status" value="1"/>
</dbReference>
<dbReference type="AlphaFoldDB" id="V6DKW7"/>
<reference evidence="6" key="1">
    <citation type="submission" date="2013-10" db="EMBL/GenBank/DDBJ databases">
        <authorList>
            <person name="Crossman L."/>
        </authorList>
    </citation>
    <scope>NUCLEOTIDE SEQUENCE</scope>
</reference>
<protein>
    <submittedName>
        <fullName evidence="6">Type I restriction-modification system, specificity subunit S</fullName>
        <ecNumber evidence="6">3.1.21.3</ecNumber>
    </submittedName>
</protein>
<comment type="caution">
    <text evidence="6">The sequence shown here is derived from an EMBL/GenBank/DDBJ whole genome shotgun (WGS) entry which is preliminary data.</text>
</comment>
<dbReference type="REBASE" id="80530">
    <property type="entry name" value="S.Lsacp400ORF12091P"/>
</dbReference>
<dbReference type="EMBL" id="CBVR010000017">
    <property type="protein sequence ID" value="CDK35402.1"/>
    <property type="molecule type" value="Genomic_DNA"/>
</dbReference>
<keyword evidence="6" id="KW-0378">Hydrolase</keyword>
<evidence type="ECO:0000259" key="5">
    <source>
        <dbReference type="Pfam" id="PF01420"/>
    </source>
</evidence>
<dbReference type="Gene3D" id="1.10.287.1120">
    <property type="entry name" value="Bipartite methylase S protein"/>
    <property type="match status" value="1"/>
</dbReference>
<name>V6DKW7_9LACO</name>